<reference evidence="2 3" key="1">
    <citation type="submission" date="2019-10" db="EMBL/GenBank/DDBJ databases">
        <authorList>
            <person name="Blom J."/>
        </authorList>
    </citation>
    <scope>NUCLEOTIDE SEQUENCE [LARGE SCALE GENOMIC DNA]</scope>
    <source>
        <strain evidence="2 3">ES3154-GLU</strain>
    </source>
</reference>
<feature type="signal peptide" evidence="1">
    <location>
        <begin position="1"/>
        <end position="17"/>
    </location>
</feature>
<feature type="chain" id="PRO_5026073435" evidence="1">
    <location>
        <begin position="18"/>
        <end position="340"/>
    </location>
</feature>
<dbReference type="RefSeq" id="WP_156683113.1">
    <property type="nucleotide sequence ID" value="NZ_CABWIB010000001.1"/>
</dbReference>
<keyword evidence="1" id="KW-0732">Signal</keyword>
<evidence type="ECO:0000313" key="3">
    <source>
        <dbReference type="Proteomes" id="UP000419017"/>
    </source>
</evidence>
<evidence type="ECO:0000256" key="1">
    <source>
        <dbReference type="SAM" id="SignalP"/>
    </source>
</evidence>
<dbReference type="EMBL" id="CABWIB010000001">
    <property type="protein sequence ID" value="VWL85089.1"/>
    <property type="molecule type" value="Genomic_DNA"/>
</dbReference>
<dbReference type="AlphaFoldDB" id="A0A6I8MCD2"/>
<proteinExistence type="predicted"/>
<accession>A0A6I8MCD2</accession>
<sequence>MKKVIMLLLALSSFGFAGIKEDIEEARNLYTQNNVEKAIEKLKSIEFEDKKGEDFELVNFSLFNLTNDVSYLESILEDKDSKGEYAILANEILANNEKDINKKLILQKELNKRTDNKNAGYLLDEAISLYILDNEEEANRINYFIDVEASLDIQKVYYQALTNRLYQNNLEKYAAKAANISLNLDKKDTSYIANIYILVATYQKNVESVIKYLGSALKLDESDSIKEKVAIVYANKKEYEKALDIYKELYNKTNNINYIPYLFAYSILNKDSKNEKAYYEILINSKEFNLKNKDLAVFLANFDVNLLDRAIIYGKKAVLENEEKSKEVLEEITKLKENSN</sequence>
<gene>
    <name evidence="2" type="ORF">OMES3154_00371</name>
</gene>
<evidence type="ECO:0000313" key="2">
    <source>
        <dbReference type="EMBL" id="VWL85089.1"/>
    </source>
</evidence>
<name>A0A6I8MCD2_9FUSO</name>
<protein>
    <submittedName>
        <fullName evidence="2">Uncharacterized protein</fullName>
    </submittedName>
</protein>
<dbReference type="Proteomes" id="UP000419017">
    <property type="component" value="Unassembled WGS sequence"/>
</dbReference>
<keyword evidence="3" id="KW-1185">Reference proteome</keyword>
<organism evidence="2 3">
    <name type="scientific">Oceanivirga miroungae</name>
    <dbReference type="NCBI Taxonomy" id="1130046"/>
    <lineage>
        <taxon>Bacteria</taxon>
        <taxon>Fusobacteriati</taxon>
        <taxon>Fusobacteriota</taxon>
        <taxon>Fusobacteriia</taxon>
        <taxon>Fusobacteriales</taxon>
        <taxon>Leptotrichiaceae</taxon>
        <taxon>Oceanivirga</taxon>
    </lineage>
</organism>